<evidence type="ECO:0000256" key="2">
    <source>
        <dbReference type="ARBA" id="ARBA00009773"/>
    </source>
</evidence>
<protein>
    <submittedName>
        <fullName evidence="7">Sporulation integral membrane protein YtvI</fullName>
    </submittedName>
</protein>
<dbReference type="Proteomes" id="UP001597079">
    <property type="component" value="Unassembled WGS sequence"/>
</dbReference>
<feature type="transmembrane region" description="Helical" evidence="6">
    <location>
        <begin position="240"/>
        <end position="264"/>
    </location>
</feature>
<dbReference type="RefSeq" id="WP_377946220.1">
    <property type="nucleotide sequence ID" value="NZ_JBHUCX010000102.1"/>
</dbReference>
<keyword evidence="5 6" id="KW-0472">Membrane</keyword>
<dbReference type="EMBL" id="JBHUCX010000102">
    <property type="protein sequence ID" value="MFD1678193.1"/>
    <property type="molecule type" value="Genomic_DNA"/>
</dbReference>
<sequence>MQRYLLRLVEVALLCVFILVVALLLALLLKYILPFVIGWVLAILLIPVVRWGEERGLPRLAAVIVVLALLVLLVALFSGGVIVGITREATSLIVNSQSFFARENVWIRHQLSAGKVFYGQLPPQVTTELQHAFQQVVQAGGVGLKKTLTSFLGSFTHLPEILFIAVIAVITSFFILLKHERMMVFFFRMAPPGWEGKLNVVLTDMSNAFLGTIRVQFILMCLSTVLGILGMYVLGIPYALLLGAFFGLAGFIPVLGSAILTIPWALGALVIGDVSLAIKVISLQIVISIIRHIVEPKLLANTVGLDTLSTLFALYVGLKLMGILGLFIGPIILIGVKGLLSTHLFVDFLPDISRQAFDAGEDDDH</sequence>
<feature type="transmembrane region" description="Helical" evidence="6">
    <location>
        <begin position="215"/>
        <end position="234"/>
    </location>
</feature>
<comment type="subcellular location">
    <subcellularLocation>
        <location evidence="1">Membrane</location>
        <topology evidence="1">Multi-pass membrane protein</topology>
    </subcellularLocation>
</comment>
<dbReference type="NCBIfam" id="TIGR02872">
    <property type="entry name" value="spore_ytvI"/>
    <property type="match status" value="1"/>
</dbReference>
<evidence type="ECO:0000256" key="6">
    <source>
        <dbReference type="SAM" id="Phobius"/>
    </source>
</evidence>
<proteinExistence type="inferred from homology"/>
<evidence type="ECO:0000256" key="5">
    <source>
        <dbReference type="ARBA" id="ARBA00023136"/>
    </source>
</evidence>
<evidence type="ECO:0000256" key="3">
    <source>
        <dbReference type="ARBA" id="ARBA00022692"/>
    </source>
</evidence>
<evidence type="ECO:0000256" key="4">
    <source>
        <dbReference type="ARBA" id="ARBA00022989"/>
    </source>
</evidence>
<dbReference type="PANTHER" id="PTHR21716:SF68">
    <property type="entry name" value="TRANSPORT PROTEIN YTVI-RELATED"/>
    <property type="match status" value="1"/>
</dbReference>
<dbReference type="Pfam" id="PF01594">
    <property type="entry name" value="AI-2E_transport"/>
    <property type="match status" value="1"/>
</dbReference>
<keyword evidence="8" id="KW-1185">Reference proteome</keyword>
<organism evidence="7 8">
    <name type="scientific">Alicyclobacillus fodiniaquatilis</name>
    <dbReference type="NCBI Taxonomy" id="1661150"/>
    <lineage>
        <taxon>Bacteria</taxon>
        <taxon>Bacillati</taxon>
        <taxon>Bacillota</taxon>
        <taxon>Bacilli</taxon>
        <taxon>Bacillales</taxon>
        <taxon>Alicyclobacillaceae</taxon>
        <taxon>Alicyclobacillus</taxon>
    </lineage>
</organism>
<reference evidence="8" key="1">
    <citation type="journal article" date="2019" name="Int. J. Syst. Evol. Microbiol.">
        <title>The Global Catalogue of Microorganisms (GCM) 10K type strain sequencing project: providing services to taxonomists for standard genome sequencing and annotation.</title>
        <authorList>
            <consortium name="The Broad Institute Genomics Platform"/>
            <consortium name="The Broad Institute Genome Sequencing Center for Infectious Disease"/>
            <person name="Wu L."/>
            <person name="Ma J."/>
        </authorList>
    </citation>
    <scope>NUCLEOTIDE SEQUENCE [LARGE SCALE GENOMIC DNA]</scope>
    <source>
        <strain evidence="8">CGMCC 1.12286</strain>
    </source>
</reference>
<feature type="transmembrane region" description="Helical" evidence="6">
    <location>
        <begin position="161"/>
        <end position="179"/>
    </location>
</feature>
<dbReference type="InterPro" id="IPR002549">
    <property type="entry name" value="AI-2E-like"/>
</dbReference>
<comment type="similarity">
    <text evidence="2">Belongs to the autoinducer-2 exporter (AI-2E) (TC 2.A.86) family.</text>
</comment>
<feature type="transmembrane region" description="Helical" evidence="6">
    <location>
        <begin position="314"/>
        <end position="336"/>
    </location>
</feature>
<evidence type="ECO:0000313" key="8">
    <source>
        <dbReference type="Proteomes" id="UP001597079"/>
    </source>
</evidence>
<keyword evidence="4 6" id="KW-1133">Transmembrane helix</keyword>
<accession>A0ABW4JQB2</accession>
<name>A0ABW4JQB2_9BACL</name>
<gene>
    <name evidence="7" type="primary">ytvI</name>
    <name evidence="7" type="ORF">ACFSB2_26350</name>
</gene>
<comment type="caution">
    <text evidence="7">The sequence shown here is derived from an EMBL/GenBank/DDBJ whole genome shotgun (WGS) entry which is preliminary data.</text>
</comment>
<dbReference type="PANTHER" id="PTHR21716">
    <property type="entry name" value="TRANSMEMBRANE PROTEIN"/>
    <property type="match status" value="1"/>
</dbReference>
<keyword evidence="3 6" id="KW-0812">Transmembrane</keyword>
<feature type="transmembrane region" description="Helical" evidence="6">
    <location>
        <begin position="61"/>
        <end position="85"/>
    </location>
</feature>
<feature type="transmembrane region" description="Helical" evidence="6">
    <location>
        <begin position="5"/>
        <end position="25"/>
    </location>
</feature>
<feature type="transmembrane region" description="Helical" evidence="6">
    <location>
        <begin position="31"/>
        <end position="49"/>
    </location>
</feature>
<dbReference type="InterPro" id="IPR014227">
    <property type="entry name" value="YtvI-like"/>
</dbReference>
<evidence type="ECO:0000256" key="1">
    <source>
        <dbReference type="ARBA" id="ARBA00004141"/>
    </source>
</evidence>
<evidence type="ECO:0000313" key="7">
    <source>
        <dbReference type="EMBL" id="MFD1678193.1"/>
    </source>
</evidence>